<evidence type="ECO:0000256" key="1">
    <source>
        <dbReference type="SAM" id="Phobius"/>
    </source>
</evidence>
<dbReference type="PANTHER" id="PTHR33625:SF4">
    <property type="entry name" value="OS08G0179900 PROTEIN"/>
    <property type="match status" value="1"/>
</dbReference>
<dbReference type="Proteomes" id="UP000501690">
    <property type="component" value="Linkage Group LG2"/>
</dbReference>
<name>A0A4D6L7K9_VIGUN</name>
<accession>A0A4D6L7K9</accession>
<dbReference type="Gramene" id="Vigun03g096200.1.v1.2">
    <property type="protein sequence ID" value="Vigun03g096200.1.v1.2"/>
    <property type="gene ID" value="Vigun03g096200.v1.2"/>
</dbReference>
<dbReference type="OrthoDB" id="659599at2759"/>
<keyword evidence="1" id="KW-1133">Transmembrane helix</keyword>
<feature type="transmembrane region" description="Helical" evidence="1">
    <location>
        <begin position="290"/>
        <end position="309"/>
    </location>
</feature>
<dbReference type="EMBL" id="CP039346">
    <property type="protein sequence ID" value="QCD84498.1"/>
    <property type="molecule type" value="Genomic_DNA"/>
</dbReference>
<proteinExistence type="predicted"/>
<keyword evidence="1" id="KW-0472">Membrane</keyword>
<evidence type="ECO:0000313" key="2">
    <source>
        <dbReference type="EMBL" id="QCD84498.1"/>
    </source>
</evidence>
<evidence type="ECO:0000313" key="3">
    <source>
        <dbReference type="Proteomes" id="UP000501690"/>
    </source>
</evidence>
<gene>
    <name evidence="2" type="ORF">DEO72_LG2g4852</name>
</gene>
<sequence length="312" mass="32951">MGGGGVMRTAAKIAGIGVSRPGLRRFPVALPTEQSVGNASPPSLVAGVSSKGAKTAEVVPVHTAASWDEWDFADDGDLSLPRMVFGSAPTFEEAKEATAELKDAIDQVYFSPESSYYSSPGCEVSALSPTLYEPVNRSCVISNPSGPKHVIQAFHLLSTSPEAQAVVASLACDPNVLNAVMKNPAVSSFLQSQLTEETEEVEKLSSCASEAVETPEKMEASSKSHSRNIFSTISGGLQNVKLRVIELVSRCRVPGFLQNIFSSPDTEKEKMYAGAEADGNTKTSFFDSKYAQGGILVGLVLLVLMAIGAKRG</sequence>
<reference evidence="2 3" key="1">
    <citation type="submission" date="2019-04" db="EMBL/GenBank/DDBJ databases">
        <title>An improved genome assembly and genetic linkage map for asparagus bean, Vigna unguiculata ssp. sesquipedialis.</title>
        <authorList>
            <person name="Xia Q."/>
            <person name="Zhang R."/>
            <person name="Dong Y."/>
        </authorList>
    </citation>
    <scope>NUCLEOTIDE SEQUENCE [LARGE SCALE GENOMIC DNA]</scope>
    <source>
        <tissue evidence="2">Leaf</tissue>
    </source>
</reference>
<dbReference type="PANTHER" id="PTHR33625">
    <property type="entry name" value="OS08G0179900 PROTEIN"/>
    <property type="match status" value="1"/>
</dbReference>
<protein>
    <submittedName>
        <fullName evidence="2">Uncharacterized protein</fullName>
    </submittedName>
</protein>
<keyword evidence="1" id="KW-0812">Transmembrane</keyword>
<organism evidence="2 3">
    <name type="scientific">Vigna unguiculata</name>
    <name type="common">Cowpea</name>
    <dbReference type="NCBI Taxonomy" id="3917"/>
    <lineage>
        <taxon>Eukaryota</taxon>
        <taxon>Viridiplantae</taxon>
        <taxon>Streptophyta</taxon>
        <taxon>Embryophyta</taxon>
        <taxon>Tracheophyta</taxon>
        <taxon>Spermatophyta</taxon>
        <taxon>Magnoliopsida</taxon>
        <taxon>eudicotyledons</taxon>
        <taxon>Gunneridae</taxon>
        <taxon>Pentapetalae</taxon>
        <taxon>rosids</taxon>
        <taxon>fabids</taxon>
        <taxon>Fabales</taxon>
        <taxon>Fabaceae</taxon>
        <taxon>Papilionoideae</taxon>
        <taxon>50 kb inversion clade</taxon>
        <taxon>NPAAA clade</taxon>
        <taxon>indigoferoid/millettioid clade</taxon>
        <taxon>Phaseoleae</taxon>
        <taxon>Vigna</taxon>
    </lineage>
</organism>
<keyword evidence="3" id="KW-1185">Reference proteome</keyword>
<dbReference type="AlphaFoldDB" id="A0A4D6L7K9"/>